<dbReference type="AlphaFoldDB" id="A0ABD1CA96"/>
<organism evidence="3 4">
    <name type="scientific">Cardamine amara subsp. amara</name>
    <dbReference type="NCBI Taxonomy" id="228776"/>
    <lineage>
        <taxon>Eukaryota</taxon>
        <taxon>Viridiplantae</taxon>
        <taxon>Streptophyta</taxon>
        <taxon>Embryophyta</taxon>
        <taxon>Tracheophyta</taxon>
        <taxon>Spermatophyta</taxon>
        <taxon>Magnoliopsida</taxon>
        <taxon>eudicotyledons</taxon>
        <taxon>Gunneridae</taxon>
        <taxon>Pentapetalae</taxon>
        <taxon>rosids</taxon>
        <taxon>malvids</taxon>
        <taxon>Brassicales</taxon>
        <taxon>Brassicaceae</taxon>
        <taxon>Cardamineae</taxon>
        <taxon>Cardamine</taxon>
    </lineage>
</organism>
<keyword evidence="4" id="KW-1185">Reference proteome</keyword>
<sequence length="306" mass="34446">MGVALPAQFLDANVFLSYFGTGRYDSKTSTQTDIRHPVLRYVARIIANTILCKMEPGKMRMSEMILLHYAVGNLCEEGCEWPELARNVNLGAIFAHHLVSQKTKPFLGRGTKRESLGSLLTPIFRHFRIDTSSCSIVTTRAAMDMYYLKNVRWIKSEWIWCFRTAAGSHMIQLPQQELTAITEEPNQLRFEPDFRLLLTAPPARRLRGASSPAPPTTAEDAPIPDFAGGLHQQSDPSEIPPFELLLAPEIPMETDVFQKFVVDSLQRIWDTVSHCTCTRPPRHRSISPPMPGRTARPVPDASSEED</sequence>
<feature type="region of interest" description="Disordered" evidence="1">
    <location>
        <begin position="278"/>
        <end position="306"/>
    </location>
</feature>
<feature type="domain" description="Arabidopsis retrotransposon Orf1 C-terminal" evidence="2">
    <location>
        <begin position="28"/>
        <end position="203"/>
    </location>
</feature>
<evidence type="ECO:0000256" key="1">
    <source>
        <dbReference type="SAM" id="MobiDB-lite"/>
    </source>
</evidence>
<proteinExistence type="predicted"/>
<comment type="caution">
    <text evidence="3">The sequence shown here is derived from an EMBL/GenBank/DDBJ whole genome shotgun (WGS) entry which is preliminary data.</text>
</comment>
<evidence type="ECO:0000313" key="3">
    <source>
        <dbReference type="EMBL" id="KAL1226412.1"/>
    </source>
</evidence>
<reference evidence="3 4" key="1">
    <citation type="submission" date="2024-04" db="EMBL/GenBank/DDBJ databases">
        <title>Genome assembly C_amara_ONT_v2.</title>
        <authorList>
            <person name="Yant L."/>
            <person name="Moore C."/>
            <person name="Slenker M."/>
        </authorList>
    </citation>
    <scope>NUCLEOTIDE SEQUENCE [LARGE SCALE GENOMIC DNA]</scope>
    <source>
        <tissue evidence="3">Leaf</tissue>
    </source>
</reference>
<dbReference type="Pfam" id="PF03078">
    <property type="entry name" value="ATHILA"/>
    <property type="match status" value="1"/>
</dbReference>
<accession>A0ABD1CA96</accession>
<evidence type="ECO:0000313" key="4">
    <source>
        <dbReference type="Proteomes" id="UP001558713"/>
    </source>
</evidence>
<dbReference type="InterPro" id="IPR004312">
    <property type="entry name" value="ATHILA_Orf1_C"/>
</dbReference>
<evidence type="ECO:0000259" key="2">
    <source>
        <dbReference type="Pfam" id="PF03078"/>
    </source>
</evidence>
<dbReference type="Proteomes" id="UP001558713">
    <property type="component" value="Unassembled WGS sequence"/>
</dbReference>
<name>A0ABD1CA96_CARAN</name>
<gene>
    <name evidence="3" type="ORF">V5N11_022999</name>
</gene>
<dbReference type="EMBL" id="JBANAX010000002">
    <property type="protein sequence ID" value="KAL1226412.1"/>
    <property type="molecule type" value="Genomic_DNA"/>
</dbReference>
<protein>
    <recommendedName>
        <fullName evidence="2">Arabidopsis retrotransposon Orf1 C-terminal domain-containing protein</fullName>
    </recommendedName>
</protein>